<dbReference type="Proteomes" id="UP000186817">
    <property type="component" value="Unassembled WGS sequence"/>
</dbReference>
<keyword evidence="2" id="KW-1185">Reference proteome</keyword>
<proteinExistence type="predicted"/>
<feature type="non-terminal residue" evidence="1">
    <location>
        <position position="221"/>
    </location>
</feature>
<reference evidence="1 2" key="1">
    <citation type="submission" date="2016-02" db="EMBL/GenBank/DDBJ databases">
        <title>Genome analysis of coral dinoflagellate symbionts highlights evolutionary adaptations to a symbiotic lifestyle.</title>
        <authorList>
            <person name="Aranda M."/>
            <person name="Li Y."/>
            <person name="Liew Y.J."/>
            <person name="Baumgarten S."/>
            <person name="Simakov O."/>
            <person name="Wilson M."/>
            <person name="Piel J."/>
            <person name="Ashoor H."/>
            <person name="Bougouffa S."/>
            <person name="Bajic V.B."/>
            <person name="Ryu T."/>
            <person name="Ravasi T."/>
            <person name="Bayer T."/>
            <person name="Micklem G."/>
            <person name="Kim H."/>
            <person name="Bhak J."/>
            <person name="Lajeunesse T.C."/>
            <person name="Voolstra C.R."/>
        </authorList>
    </citation>
    <scope>NUCLEOTIDE SEQUENCE [LARGE SCALE GENOMIC DNA]</scope>
    <source>
        <strain evidence="1 2">CCMP2467</strain>
    </source>
</reference>
<protein>
    <submittedName>
        <fullName evidence="1">Uncharacterized protein</fullName>
    </submittedName>
</protein>
<gene>
    <name evidence="1" type="ORF">AK812_SmicGene33867</name>
</gene>
<organism evidence="1 2">
    <name type="scientific">Symbiodinium microadriaticum</name>
    <name type="common">Dinoflagellate</name>
    <name type="synonym">Zooxanthella microadriatica</name>
    <dbReference type="NCBI Taxonomy" id="2951"/>
    <lineage>
        <taxon>Eukaryota</taxon>
        <taxon>Sar</taxon>
        <taxon>Alveolata</taxon>
        <taxon>Dinophyceae</taxon>
        <taxon>Suessiales</taxon>
        <taxon>Symbiodiniaceae</taxon>
        <taxon>Symbiodinium</taxon>
    </lineage>
</organism>
<evidence type="ECO:0000313" key="1">
    <source>
        <dbReference type="EMBL" id="OLP85169.1"/>
    </source>
</evidence>
<accession>A0A1Q9CQG7</accession>
<comment type="caution">
    <text evidence="1">The sequence shown here is derived from an EMBL/GenBank/DDBJ whole genome shotgun (WGS) entry which is preliminary data.</text>
</comment>
<dbReference type="AlphaFoldDB" id="A0A1Q9CQG7"/>
<evidence type="ECO:0000313" key="2">
    <source>
        <dbReference type="Proteomes" id="UP000186817"/>
    </source>
</evidence>
<dbReference type="EMBL" id="LSRX01000992">
    <property type="protein sequence ID" value="OLP85169.1"/>
    <property type="molecule type" value="Genomic_DNA"/>
</dbReference>
<name>A0A1Q9CQG7_SYMMI</name>
<sequence>MDDIADLVDNATFARTVRRVGEEAANRLLIAQLAREKEKTRRSLAQLAREKEKTRRFLALKATLEDFGRIEGSRLDEVRLLMADDDSSLEGVPDDAAELARNYRGRAERMYEMARRCQGWADSRYEMAIELGMVGCRNRAQDVAYHARLWEMRARVLRETAADVTLLALRLEVMAVEVEEEEEMVEVVVEDEEEMVEVVVEDEEEMVEPGGAGAEREQPAR</sequence>